<dbReference type="Proteomes" id="UP000247903">
    <property type="component" value="Unassembled WGS sequence"/>
</dbReference>
<dbReference type="InterPro" id="IPR008278">
    <property type="entry name" value="4-PPantetheinyl_Trfase_dom"/>
</dbReference>
<evidence type="ECO:0000313" key="4">
    <source>
        <dbReference type="Proteomes" id="UP000247903"/>
    </source>
</evidence>
<evidence type="ECO:0000313" key="3">
    <source>
        <dbReference type="EMBL" id="PXY42095.1"/>
    </source>
</evidence>
<dbReference type="SUPFAM" id="SSF56214">
    <property type="entry name" value="4'-phosphopantetheinyl transferase"/>
    <property type="match status" value="1"/>
</dbReference>
<feature type="domain" description="4'-phosphopantetheinyl transferase" evidence="2">
    <location>
        <begin position="2"/>
        <end position="64"/>
    </location>
</feature>
<dbReference type="Pfam" id="PF01648">
    <property type="entry name" value="ACPS"/>
    <property type="match status" value="1"/>
</dbReference>
<name>A0A2V4BSV0_9FLAO</name>
<dbReference type="OrthoDB" id="663853at2"/>
<keyword evidence="4" id="KW-1185">Reference proteome</keyword>
<dbReference type="GO" id="GO:0000287">
    <property type="term" value="F:magnesium ion binding"/>
    <property type="evidence" value="ECO:0007669"/>
    <property type="project" value="InterPro"/>
</dbReference>
<proteinExistence type="predicted"/>
<dbReference type="Gene3D" id="3.90.470.20">
    <property type="entry name" value="4'-phosphopantetheinyl transferase domain"/>
    <property type="match status" value="1"/>
</dbReference>
<gene>
    <name evidence="3" type="ORF">DMB65_02325</name>
</gene>
<comment type="caution">
    <text evidence="3">The sequence shown here is derived from an EMBL/GenBank/DDBJ whole genome shotgun (WGS) entry which is preliminary data.</text>
</comment>
<keyword evidence="1 3" id="KW-0808">Transferase</keyword>
<dbReference type="EMBL" id="QJHK01000002">
    <property type="protein sequence ID" value="PXY42095.1"/>
    <property type="molecule type" value="Genomic_DNA"/>
</dbReference>
<dbReference type="InterPro" id="IPR037143">
    <property type="entry name" value="4-PPantetheinyl_Trfase_dom_sf"/>
</dbReference>
<accession>A0A2V4BSV0</accession>
<organism evidence="3 4">
    <name type="scientific">Flavobacterium cheongpyeongense</name>
    <dbReference type="NCBI Taxonomy" id="2212651"/>
    <lineage>
        <taxon>Bacteria</taxon>
        <taxon>Pseudomonadati</taxon>
        <taxon>Bacteroidota</taxon>
        <taxon>Flavobacteriia</taxon>
        <taxon>Flavobacteriales</taxon>
        <taxon>Flavobacteriaceae</taxon>
        <taxon>Flavobacterium</taxon>
    </lineage>
</organism>
<protein>
    <submittedName>
        <fullName evidence="3">Phosphopantetheinyl transferase</fullName>
    </submittedName>
</protein>
<evidence type="ECO:0000256" key="1">
    <source>
        <dbReference type="ARBA" id="ARBA00022679"/>
    </source>
</evidence>
<dbReference type="RefSeq" id="WP_110305068.1">
    <property type="nucleotide sequence ID" value="NZ_QJHK01000002.1"/>
</dbReference>
<evidence type="ECO:0000259" key="2">
    <source>
        <dbReference type="Pfam" id="PF01648"/>
    </source>
</evidence>
<sequence length="165" mass="19249">MIGNDVVDLLQSRQESNWQRTGFLEKLFTADEQQAIKQDIHPEIMVWLFWSMKEAAYKIYNRQTKLRAYIPKKLICKILSNTNNYITGMVTCDENVYYTKSTILNDSIHTVAVSSFDDLNNVIEIKKIRIFKDQYGIPYLRNLGAKIQDVSISHHGRFEKVVTII</sequence>
<dbReference type="AlphaFoldDB" id="A0A2V4BSV0"/>
<reference evidence="3 4" key="1">
    <citation type="submission" date="2018-05" db="EMBL/GenBank/DDBJ databases">
        <title>Flavobacterium sp. strain IMCC34759, incomplete genome.</title>
        <authorList>
            <person name="Joung Y."/>
            <person name="Cho J."/>
        </authorList>
    </citation>
    <scope>NUCLEOTIDE SEQUENCE [LARGE SCALE GENOMIC DNA]</scope>
    <source>
        <strain evidence="3 4">IMCC34759</strain>
    </source>
</reference>
<dbReference type="GO" id="GO:0008897">
    <property type="term" value="F:holo-[acyl-carrier-protein] synthase activity"/>
    <property type="evidence" value="ECO:0007669"/>
    <property type="project" value="InterPro"/>
</dbReference>